<sequence>MFDKKPASPAAGRVILTYGRSLMALVIARSLAQRGVEVIGCDDVDLTVLSFSKHVQETFTVAPWRTAPEQFLDDLEAAVRDYAPRDGRPYVLMPVFAEAELIARHRDRFEPTVKLAVPEWKSIDLVHPKHHLARLVEQAGLPAPRSWIIDSDDALARIAPERDYPLIVKPSTGEGGRGVSIAASPDAAITQARELGFNPPPLLQQFAPGQDYCVAVLARQGRLTAMMAYRNLTTFPRKAGAGAMRETVDAEPFRAATEQLLSATAWTGLAELDFRWAGGPADAPQLIEVNPRFWAGIFHSIQTAVDFPWLLYLQTIGKPLDDVGQPNIGARTKTPGVWLLAAIEEIAASAPRSAAAGQAWRALRDRLTAGQWADLRRDLGQASGVQSLGEITARLRAALAEGRQAPSELSADDDPLVGLGALFVLSSLVKHGRLPDELTYEAGADAGPGGVRTRRSRRPTIGVTMPDHGETPAWLALKVAVWLAGGRAVRLTARAPRDPRTIDGLIFGGGSDVYPLSFEGQPKPGYRYDLARGDMEASWVLAARRHDLPVLGVCRGAQMLNVLAGGALHMDLAAFEGANLKPTAWQKLTARRAVAVRRTSRFGQIVGRGRLMVNVIHQQAIDQLGVGLTVAARQDNGVIQAIEDRSRRFWIGVQFHPELLIYRPVHRRLFKALVEAARRRRAERSAVAPDPRGGG</sequence>
<comment type="caution">
    <text evidence="4">The sequence shown here is derived from an EMBL/GenBank/DDBJ whole genome shotgun (WGS) entry which is preliminary data.</text>
</comment>
<dbReference type="InterPro" id="IPR013815">
    <property type="entry name" value="ATP_grasp_subdomain_1"/>
</dbReference>
<dbReference type="Gene3D" id="3.40.50.880">
    <property type="match status" value="1"/>
</dbReference>
<reference evidence="4 5" key="1">
    <citation type="submission" date="2020-11" db="EMBL/GenBank/DDBJ databases">
        <title>genome sequence of strain KACC 18849.</title>
        <authorList>
            <person name="Gao J."/>
            <person name="Zhang X."/>
        </authorList>
    </citation>
    <scope>NUCLEOTIDE SEQUENCE [LARGE SCALE GENOMIC DNA]</scope>
    <source>
        <strain evidence="4 5">KACC 18849</strain>
    </source>
</reference>
<keyword evidence="1" id="KW-0067">ATP-binding</keyword>
<dbReference type="InterPro" id="IPR011761">
    <property type="entry name" value="ATP-grasp"/>
</dbReference>
<dbReference type="SUPFAM" id="SSF52317">
    <property type="entry name" value="Class I glutamine amidotransferase-like"/>
    <property type="match status" value="1"/>
</dbReference>
<dbReference type="Gene3D" id="3.30.470.20">
    <property type="entry name" value="ATP-grasp fold, B domain"/>
    <property type="match status" value="1"/>
</dbReference>
<evidence type="ECO:0000313" key="5">
    <source>
        <dbReference type="Proteomes" id="UP000639859"/>
    </source>
</evidence>
<organism evidence="4 5">
    <name type="scientific">Caulobacter hibisci</name>
    <dbReference type="NCBI Taxonomy" id="2035993"/>
    <lineage>
        <taxon>Bacteria</taxon>
        <taxon>Pseudomonadati</taxon>
        <taxon>Pseudomonadota</taxon>
        <taxon>Alphaproteobacteria</taxon>
        <taxon>Caulobacterales</taxon>
        <taxon>Caulobacteraceae</taxon>
        <taxon>Caulobacter</taxon>
    </lineage>
</organism>
<dbReference type="RefSeq" id="WP_198576111.1">
    <property type="nucleotide sequence ID" value="NZ_JADWOX010000006.1"/>
</dbReference>
<dbReference type="PANTHER" id="PTHR43235:SF1">
    <property type="entry name" value="GLUTAMINE AMIDOTRANSFERASE PB2B2.05-RELATED"/>
    <property type="match status" value="1"/>
</dbReference>
<dbReference type="PROSITE" id="PS50975">
    <property type="entry name" value="ATP_GRASP"/>
    <property type="match status" value="1"/>
</dbReference>
<dbReference type="SUPFAM" id="SSF56059">
    <property type="entry name" value="Glutathione synthetase ATP-binding domain-like"/>
    <property type="match status" value="1"/>
</dbReference>
<dbReference type="InterPro" id="IPR003806">
    <property type="entry name" value="ATP-grasp_PylC-type"/>
</dbReference>
<evidence type="ECO:0000313" key="4">
    <source>
        <dbReference type="EMBL" id="MBI1684189.1"/>
    </source>
</evidence>
<dbReference type="PANTHER" id="PTHR43235">
    <property type="entry name" value="GLUTAMINE AMIDOTRANSFERASE PB2B2.05-RELATED"/>
    <property type="match status" value="1"/>
</dbReference>
<feature type="region of interest" description="Disordered" evidence="2">
    <location>
        <begin position="445"/>
        <end position="465"/>
    </location>
</feature>
<dbReference type="PROSITE" id="PS51273">
    <property type="entry name" value="GATASE_TYPE_1"/>
    <property type="match status" value="1"/>
</dbReference>
<dbReference type="InterPro" id="IPR005479">
    <property type="entry name" value="CPAse_ATP-bd"/>
</dbReference>
<keyword evidence="1" id="KW-0547">Nucleotide-binding</keyword>
<gene>
    <name evidence="4" type="ORF">I4Q42_10975</name>
</gene>
<dbReference type="EMBL" id="JADWOX010000006">
    <property type="protein sequence ID" value="MBI1684189.1"/>
    <property type="molecule type" value="Genomic_DNA"/>
</dbReference>
<accession>A0ABS0SXD0</accession>
<name>A0ABS0SXD0_9CAUL</name>
<dbReference type="Proteomes" id="UP000639859">
    <property type="component" value="Unassembled WGS sequence"/>
</dbReference>
<feature type="domain" description="ATP-grasp" evidence="3">
    <location>
        <begin position="133"/>
        <end position="318"/>
    </location>
</feature>
<dbReference type="Pfam" id="PF02655">
    <property type="entry name" value="ATP-grasp_3"/>
    <property type="match status" value="1"/>
</dbReference>
<dbReference type="Gene3D" id="3.30.1490.20">
    <property type="entry name" value="ATP-grasp fold, A domain"/>
    <property type="match status" value="1"/>
</dbReference>
<keyword evidence="5" id="KW-1185">Reference proteome</keyword>
<dbReference type="InterPro" id="IPR029062">
    <property type="entry name" value="Class_I_gatase-like"/>
</dbReference>
<dbReference type="InterPro" id="IPR044668">
    <property type="entry name" value="PuuD-like"/>
</dbReference>
<dbReference type="Pfam" id="PF07722">
    <property type="entry name" value="Peptidase_C26"/>
    <property type="match status" value="1"/>
</dbReference>
<evidence type="ECO:0000256" key="1">
    <source>
        <dbReference type="PROSITE-ProRule" id="PRU00409"/>
    </source>
</evidence>
<evidence type="ECO:0000256" key="2">
    <source>
        <dbReference type="SAM" id="MobiDB-lite"/>
    </source>
</evidence>
<proteinExistence type="predicted"/>
<evidence type="ECO:0000259" key="3">
    <source>
        <dbReference type="PROSITE" id="PS50975"/>
    </source>
</evidence>
<protein>
    <submittedName>
        <fullName evidence="4">ATP-grasp domain-containing protein</fullName>
    </submittedName>
</protein>
<dbReference type="PROSITE" id="PS00866">
    <property type="entry name" value="CPSASE_1"/>
    <property type="match status" value="1"/>
</dbReference>
<dbReference type="InterPro" id="IPR011697">
    <property type="entry name" value="Peptidase_C26"/>
</dbReference>